<accession>A0A3A6PUE5</accession>
<dbReference type="InterPro" id="IPR037069">
    <property type="entry name" value="AcylCoA_DH/ox_N_sf"/>
</dbReference>
<evidence type="ECO:0000256" key="2">
    <source>
        <dbReference type="ARBA" id="ARBA00009347"/>
    </source>
</evidence>
<dbReference type="EMBL" id="QXQB01000005">
    <property type="protein sequence ID" value="RJX37524.1"/>
    <property type="molecule type" value="Genomic_DNA"/>
</dbReference>
<dbReference type="Pfam" id="PF02771">
    <property type="entry name" value="Acyl-CoA_dh_N"/>
    <property type="match status" value="1"/>
</dbReference>
<dbReference type="Gene3D" id="1.10.540.10">
    <property type="entry name" value="Acyl-CoA dehydrogenase/oxidase, N-terminal domain"/>
    <property type="match status" value="1"/>
</dbReference>
<dbReference type="PANTHER" id="PTHR43884:SF25">
    <property type="entry name" value="ACYL-COA DEHYDROGENASE YDBM-RELATED"/>
    <property type="match status" value="1"/>
</dbReference>
<dbReference type="SUPFAM" id="SSF47203">
    <property type="entry name" value="Acyl-CoA dehydrogenase C-terminal domain-like"/>
    <property type="match status" value="1"/>
</dbReference>
<evidence type="ECO:0000256" key="6">
    <source>
        <dbReference type="RuleBase" id="RU362125"/>
    </source>
</evidence>
<dbReference type="SUPFAM" id="SSF56645">
    <property type="entry name" value="Acyl-CoA dehydrogenase NM domain-like"/>
    <property type="match status" value="1"/>
</dbReference>
<dbReference type="GO" id="GO:0050660">
    <property type="term" value="F:flavin adenine dinucleotide binding"/>
    <property type="evidence" value="ECO:0007669"/>
    <property type="project" value="InterPro"/>
</dbReference>
<evidence type="ECO:0000256" key="4">
    <source>
        <dbReference type="ARBA" id="ARBA00022827"/>
    </source>
</evidence>
<dbReference type="Pfam" id="PF00441">
    <property type="entry name" value="Acyl-CoA_dh_1"/>
    <property type="match status" value="1"/>
</dbReference>
<proteinExistence type="inferred from homology"/>
<dbReference type="CDD" id="cd00567">
    <property type="entry name" value="ACAD"/>
    <property type="match status" value="1"/>
</dbReference>
<keyword evidence="3 6" id="KW-0285">Flavoprotein</keyword>
<dbReference type="InterPro" id="IPR009100">
    <property type="entry name" value="AcylCoA_DH/oxidase_NM_dom_sf"/>
</dbReference>
<keyword evidence="4 6" id="KW-0274">FAD</keyword>
<dbReference type="Proteomes" id="UP000267798">
    <property type="component" value="Unassembled WGS sequence"/>
</dbReference>
<dbReference type="InterPro" id="IPR009075">
    <property type="entry name" value="AcylCo_DH/oxidase_C"/>
</dbReference>
<dbReference type="GO" id="GO:0003995">
    <property type="term" value="F:acyl-CoA dehydrogenase activity"/>
    <property type="evidence" value="ECO:0007669"/>
    <property type="project" value="TreeGrafter"/>
</dbReference>
<evidence type="ECO:0000313" key="10">
    <source>
        <dbReference type="EMBL" id="RJX37524.1"/>
    </source>
</evidence>
<comment type="caution">
    <text evidence="10">The sequence shown here is derived from an EMBL/GenBank/DDBJ whole genome shotgun (WGS) entry which is preliminary data.</text>
</comment>
<feature type="domain" description="Acyl-CoA oxidase/dehydrogenase middle" evidence="8">
    <location>
        <begin position="141"/>
        <end position="218"/>
    </location>
</feature>
<gene>
    <name evidence="10" type="ORF">D3P09_21310</name>
</gene>
<keyword evidence="11" id="KW-1185">Reference proteome</keyword>
<protein>
    <submittedName>
        <fullName evidence="10">Acyl-CoA dehydrogenase</fullName>
    </submittedName>
</protein>
<evidence type="ECO:0000259" key="9">
    <source>
        <dbReference type="Pfam" id="PF02771"/>
    </source>
</evidence>
<reference evidence="10 11" key="1">
    <citation type="submission" date="2018-09" db="EMBL/GenBank/DDBJ databases">
        <title>Paenibacillus aracenensis nov. sp. isolated from a cave in southern Spain.</title>
        <authorList>
            <person name="Jurado V."/>
            <person name="Gutierrez-Patricio S."/>
            <person name="Gonzalez-Pimentel J.L."/>
            <person name="Miller A.Z."/>
            <person name="Laiz L."/>
            <person name="Saiz-Jimenez C."/>
        </authorList>
    </citation>
    <scope>NUCLEOTIDE SEQUENCE [LARGE SCALE GENOMIC DNA]</scope>
    <source>
        <strain evidence="10 11">JCM 19203</strain>
    </source>
</reference>
<dbReference type="Gene3D" id="2.40.110.10">
    <property type="entry name" value="Butyryl-CoA Dehydrogenase, subunit A, domain 2"/>
    <property type="match status" value="1"/>
</dbReference>
<dbReference type="Gene3D" id="1.20.140.10">
    <property type="entry name" value="Butyryl-CoA Dehydrogenase, subunit A, domain 3"/>
    <property type="match status" value="1"/>
</dbReference>
<dbReference type="PANTHER" id="PTHR43884">
    <property type="entry name" value="ACYL-COA DEHYDROGENASE"/>
    <property type="match status" value="1"/>
</dbReference>
<name>A0A3A6PUE5_9BACL</name>
<dbReference type="Pfam" id="PF02770">
    <property type="entry name" value="Acyl-CoA_dh_M"/>
    <property type="match status" value="1"/>
</dbReference>
<evidence type="ECO:0000259" key="7">
    <source>
        <dbReference type="Pfam" id="PF00441"/>
    </source>
</evidence>
<sequence length="398" mass="45101">MVSGVKMKLWELVDSVSGIFADRAGHFDETREFPFENYNLIVENHLHAINLPEQYGGLDLGIEETTKLLSRLAMGCGQTTLSLAMHYYSLGGFKKIFSETMKEKVLRDIAYNGKFMASISNPNILLLKDKRDIQQVTNLKGEKVEGGFIVNGEKRFVSGSPAISYLPIYCVTDSSNKYSYGISAMMCRINDPGIEVQNTWNLNAMRTTASHNIRFTNVFVPNEMVIGREGYGIDDTQDLIYWFRLSQVSVYYGMAVAAYEYIKSVVHTQKDHISNRPISFLPGVQFAVADLKIKLDVCRSQITYCAKLADELLKEGTNQNDLYIETLVTKQFVTKTVNEIIWSAMQIVGMRSLSQGHLLERLHRDIRAATFHPPAEDLLKEVIGKKVLQVLPVRMRWV</sequence>
<evidence type="ECO:0000256" key="5">
    <source>
        <dbReference type="ARBA" id="ARBA00023002"/>
    </source>
</evidence>
<dbReference type="PIRSF" id="PIRSF016578">
    <property type="entry name" value="HsaA"/>
    <property type="match status" value="1"/>
</dbReference>
<dbReference type="InterPro" id="IPR006091">
    <property type="entry name" value="Acyl-CoA_Oxase/DH_mid-dom"/>
</dbReference>
<comment type="similarity">
    <text evidence="2 6">Belongs to the acyl-CoA dehydrogenase family.</text>
</comment>
<organism evidence="10 11">
    <name type="scientific">Paenibacillus pinisoli</name>
    <dbReference type="NCBI Taxonomy" id="1276110"/>
    <lineage>
        <taxon>Bacteria</taxon>
        <taxon>Bacillati</taxon>
        <taxon>Bacillota</taxon>
        <taxon>Bacilli</taxon>
        <taxon>Bacillales</taxon>
        <taxon>Paenibacillaceae</taxon>
        <taxon>Paenibacillus</taxon>
    </lineage>
</organism>
<comment type="cofactor">
    <cofactor evidence="1 6">
        <name>FAD</name>
        <dbReference type="ChEBI" id="CHEBI:57692"/>
    </cofactor>
</comment>
<dbReference type="InterPro" id="IPR046373">
    <property type="entry name" value="Acyl-CoA_Oxase/DH_mid-dom_sf"/>
</dbReference>
<evidence type="ECO:0000256" key="3">
    <source>
        <dbReference type="ARBA" id="ARBA00022630"/>
    </source>
</evidence>
<evidence type="ECO:0000256" key="1">
    <source>
        <dbReference type="ARBA" id="ARBA00001974"/>
    </source>
</evidence>
<dbReference type="InterPro" id="IPR036250">
    <property type="entry name" value="AcylCo_DH-like_C"/>
</dbReference>
<keyword evidence="5 6" id="KW-0560">Oxidoreductase</keyword>
<evidence type="ECO:0000313" key="11">
    <source>
        <dbReference type="Proteomes" id="UP000267798"/>
    </source>
</evidence>
<evidence type="ECO:0000259" key="8">
    <source>
        <dbReference type="Pfam" id="PF02770"/>
    </source>
</evidence>
<dbReference type="InterPro" id="IPR013786">
    <property type="entry name" value="AcylCoA_DH/ox_N"/>
</dbReference>
<dbReference type="OrthoDB" id="9802447at2"/>
<dbReference type="AlphaFoldDB" id="A0A3A6PUE5"/>
<feature type="domain" description="Acyl-CoA dehydrogenase/oxidase C-terminal" evidence="7">
    <location>
        <begin position="232"/>
        <end position="386"/>
    </location>
</feature>
<feature type="domain" description="Acyl-CoA dehydrogenase/oxidase N-terminal" evidence="9">
    <location>
        <begin position="21"/>
        <end position="110"/>
    </location>
</feature>